<sequence>MEKFKVIQDPLNGPIKVDKLALELMDSTYFQRLRYVRQLGLCYLVFPGANHTRFEHSLGAYHLASEASEAFGIRDRDIFQVSALLHDIGHPAMSHSVESYFEKLTGMDHLEASCKIIQGKEPFGDSQIPEILEKFSISPSEVASIISGKSSTYPVISKLISGPTDIDEMDYLRRDALFTGVAMGHIDHRRIFNVTSIDDNSLYIEEKGIPAAESLLIGRILMYNSVYFHKTARIAQLMLEKALEISGGELGNPFRITDHYLMDKLLTNKKAGYISKSIMERRLYKPVLKTSYSREKLSSIKQGIGELGLDVTEKTITDIIPPLDFIGEGRIKSSIQVLVGGRKVDIKELSPLVAALYGTMKKRHILVSADVSVKSRVEKTLGNI</sequence>
<dbReference type="Proteomes" id="UP001451606">
    <property type="component" value="Chromosome"/>
</dbReference>
<evidence type="ECO:0000259" key="1">
    <source>
        <dbReference type="SMART" id="SM00471"/>
    </source>
</evidence>
<evidence type="ECO:0000313" key="2">
    <source>
        <dbReference type="EMBL" id="WYY00366.1"/>
    </source>
</evidence>
<protein>
    <submittedName>
        <fullName evidence="2">HD domain-containing protein</fullName>
    </submittedName>
</protein>
<feature type="domain" description="HD/PDEase" evidence="1">
    <location>
        <begin position="49"/>
        <end position="181"/>
    </location>
</feature>
<dbReference type="InterPro" id="IPR006674">
    <property type="entry name" value="HD_domain"/>
</dbReference>
<proteinExistence type="predicted"/>
<accession>A0AAX4NHZ6</accession>
<dbReference type="InterPro" id="IPR045509">
    <property type="entry name" value="HD_assoc_2"/>
</dbReference>
<organism evidence="2 3">
    <name type="scientific">Oxyplasma meridianum</name>
    <dbReference type="NCBI Taxonomy" id="3073602"/>
    <lineage>
        <taxon>Archaea</taxon>
        <taxon>Methanobacteriati</taxon>
        <taxon>Thermoplasmatota</taxon>
        <taxon>Thermoplasmata</taxon>
        <taxon>Thermoplasmatales</taxon>
        <taxon>Thermoplasmataceae</taxon>
        <taxon>Oxyplasma</taxon>
    </lineage>
</organism>
<dbReference type="PANTHER" id="PTHR11373:SF4">
    <property type="entry name" value="DEOXYNUCLEOSIDE TRIPHOSPHATE TRIPHOSPHOHYDROLASE SAMHD1"/>
    <property type="match status" value="1"/>
</dbReference>
<dbReference type="AlphaFoldDB" id="A0AAX4NHZ6"/>
<dbReference type="Pfam" id="PF19276">
    <property type="entry name" value="HD_assoc_2"/>
    <property type="match status" value="1"/>
</dbReference>
<dbReference type="InterPro" id="IPR050135">
    <property type="entry name" value="dGTPase-like"/>
</dbReference>
<gene>
    <name evidence="2" type="ORF">OXIME_000935</name>
</gene>
<dbReference type="EMBL" id="CP133772">
    <property type="protein sequence ID" value="WYY00366.1"/>
    <property type="molecule type" value="Genomic_DNA"/>
</dbReference>
<dbReference type="RefSeq" id="WP_393970705.1">
    <property type="nucleotide sequence ID" value="NZ_CP133772.1"/>
</dbReference>
<dbReference type="KEGG" id="omr:OXIME_000935"/>
<dbReference type="GO" id="GO:0008832">
    <property type="term" value="F:dGTPase activity"/>
    <property type="evidence" value="ECO:0007669"/>
    <property type="project" value="TreeGrafter"/>
</dbReference>
<dbReference type="Pfam" id="PF01966">
    <property type="entry name" value="HD"/>
    <property type="match status" value="1"/>
</dbReference>
<name>A0AAX4NHZ6_9ARCH</name>
<dbReference type="InterPro" id="IPR003607">
    <property type="entry name" value="HD/PDEase_dom"/>
</dbReference>
<dbReference type="CDD" id="cd00077">
    <property type="entry name" value="HDc"/>
    <property type="match status" value="1"/>
</dbReference>
<evidence type="ECO:0000313" key="3">
    <source>
        <dbReference type="Proteomes" id="UP001451606"/>
    </source>
</evidence>
<dbReference type="SMART" id="SM00471">
    <property type="entry name" value="HDc"/>
    <property type="match status" value="1"/>
</dbReference>
<dbReference type="GeneID" id="95967670"/>
<keyword evidence="3" id="KW-1185">Reference proteome</keyword>
<dbReference type="SUPFAM" id="SSF109604">
    <property type="entry name" value="HD-domain/PDEase-like"/>
    <property type="match status" value="1"/>
</dbReference>
<dbReference type="Gene3D" id="1.10.3210.10">
    <property type="entry name" value="Hypothetical protein af1432"/>
    <property type="match status" value="1"/>
</dbReference>
<reference evidence="2 3" key="1">
    <citation type="submission" date="2023-09" db="EMBL/GenBank/DDBJ databases">
        <authorList>
            <person name="Golyshina O.V."/>
            <person name="Lunev E.A."/>
            <person name="Bargiela R."/>
            <person name="Gaines M.C."/>
            <person name="Daum B."/>
            <person name="Bale N.J."/>
            <person name="Koenen M."/>
            <person name="Sinninghe Damst J.S."/>
            <person name="Yakimov M."/>
            <person name="Golyshin P.N."/>
        </authorList>
    </citation>
    <scope>NUCLEOTIDE SEQUENCE [LARGE SCALE GENOMIC DNA]</scope>
    <source>
        <strain evidence="2 3">M1</strain>
    </source>
</reference>
<dbReference type="GO" id="GO:0006203">
    <property type="term" value="P:dGTP catabolic process"/>
    <property type="evidence" value="ECO:0007669"/>
    <property type="project" value="TreeGrafter"/>
</dbReference>
<dbReference type="PANTHER" id="PTHR11373">
    <property type="entry name" value="DEOXYNUCLEOSIDE TRIPHOSPHATE TRIPHOSPHOHYDROLASE"/>
    <property type="match status" value="1"/>
</dbReference>